<evidence type="ECO:0000313" key="2">
    <source>
        <dbReference type="Proteomes" id="UP001055439"/>
    </source>
</evidence>
<keyword evidence="2" id="KW-1185">Reference proteome</keyword>
<organism evidence="1 2">
    <name type="scientific">Musa troglodytarum</name>
    <name type="common">fe'i banana</name>
    <dbReference type="NCBI Taxonomy" id="320322"/>
    <lineage>
        <taxon>Eukaryota</taxon>
        <taxon>Viridiplantae</taxon>
        <taxon>Streptophyta</taxon>
        <taxon>Embryophyta</taxon>
        <taxon>Tracheophyta</taxon>
        <taxon>Spermatophyta</taxon>
        <taxon>Magnoliopsida</taxon>
        <taxon>Liliopsida</taxon>
        <taxon>Zingiberales</taxon>
        <taxon>Musaceae</taxon>
        <taxon>Musa</taxon>
    </lineage>
</organism>
<sequence length="40" mass="4390">MAVASSCASTFALGRFASEAWSCNASRQYYSFSPFSTRRS</sequence>
<dbReference type="Proteomes" id="UP001055439">
    <property type="component" value="Chromosome 6"/>
</dbReference>
<protein>
    <submittedName>
        <fullName evidence="1">Uncharacterized protein</fullName>
    </submittedName>
</protein>
<proteinExistence type="predicted"/>
<reference evidence="1" key="1">
    <citation type="submission" date="2022-05" db="EMBL/GenBank/DDBJ databases">
        <title>The Musa troglodytarum L. genome provides insights into the mechanism of non-climacteric behaviour and enrichment of carotenoids.</title>
        <authorList>
            <person name="Wang J."/>
        </authorList>
    </citation>
    <scope>NUCLEOTIDE SEQUENCE</scope>
    <source>
        <tissue evidence="1">Leaf</tissue>
    </source>
</reference>
<dbReference type="AlphaFoldDB" id="A0A9E7KDK4"/>
<gene>
    <name evidence="1" type="ORF">MUK42_04021</name>
</gene>
<accession>A0A9E7KDK4</accession>
<dbReference type="EMBL" id="CP097508">
    <property type="protein sequence ID" value="URE13491.1"/>
    <property type="molecule type" value="Genomic_DNA"/>
</dbReference>
<name>A0A9E7KDK4_9LILI</name>
<evidence type="ECO:0000313" key="1">
    <source>
        <dbReference type="EMBL" id="URE13491.1"/>
    </source>
</evidence>